<dbReference type="InterPro" id="IPR006121">
    <property type="entry name" value="HMA_dom"/>
</dbReference>
<organism evidence="3 4">
    <name type="scientific">Almyronema epifaneia S1</name>
    <dbReference type="NCBI Taxonomy" id="2991925"/>
    <lineage>
        <taxon>Bacteria</taxon>
        <taxon>Bacillati</taxon>
        <taxon>Cyanobacteriota</taxon>
        <taxon>Cyanophyceae</taxon>
        <taxon>Nodosilineales</taxon>
        <taxon>Nodosilineaceae</taxon>
        <taxon>Almyronema</taxon>
        <taxon>Almyronema epifaneia</taxon>
    </lineage>
</organism>
<feature type="domain" description="HMA" evidence="2">
    <location>
        <begin position="2"/>
        <end position="65"/>
    </location>
</feature>
<gene>
    <name evidence="3" type="ORF">ACFVKH_17185</name>
</gene>
<dbReference type="Proteomes" id="UP001600165">
    <property type="component" value="Unassembled WGS sequence"/>
</dbReference>
<evidence type="ECO:0000256" key="1">
    <source>
        <dbReference type="SAM" id="SignalP"/>
    </source>
</evidence>
<name>A0ABW6III5_9CYAN</name>
<proteinExistence type="predicted"/>
<evidence type="ECO:0000313" key="3">
    <source>
        <dbReference type="EMBL" id="MFE4108021.1"/>
    </source>
</evidence>
<accession>A0ABW6III5</accession>
<dbReference type="SUPFAM" id="SSF55008">
    <property type="entry name" value="HMA, heavy metal-associated domain"/>
    <property type="match status" value="1"/>
</dbReference>
<sequence>MAILKITVPTMACATCAATIMKAVHAVDPEAEVEADPATKLVKINTEASNAEITEALVAAGYPIA</sequence>
<reference evidence="3 4" key="1">
    <citation type="submission" date="2024-10" db="EMBL/GenBank/DDBJ databases">
        <authorList>
            <person name="Ratan Roy A."/>
            <person name="Morales Sandoval P.H."/>
            <person name="De Los Santos Villalobos S."/>
            <person name="Chakraborty S."/>
            <person name="Mukherjee J."/>
        </authorList>
    </citation>
    <scope>NUCLEOTIDE SEQUENCE [LARGE SCALE GENOMIC DNA]</scope>
    <source>
        <strain evidence="3 4">S1</strain>
    </source>
</reference>
<dbReference type="PROSITE" id="PS50846">
    <property type="entry name" value="HMA_2"/>
    <property type="match status" value="1"/>
</dbReference>
<keyword evidence="4" id="KW-1185">Reference proteome</keyword>
<dbReference type="Gene3D" id="3.30.70.100">
    <property type="match status" value="1"/>
</dbReference>
<dbReference type="CDD" id="cd00371">
    <property type="entry name" value="HMA"/>
    <property type="match status" value="1"/>
</dbReference>
<evidence type="ECO:0000259" key="2">
    <source>
        <dbReference type="PROSITE" id="PS50846"/>
    </source>
</evidence>
<feature type="chain" id="PRO_5045812563" evidence="1">
    <location>
        <begin position="27"/>
        <end position="65"/>
    </location>
</feature>
<comment type="caution">
    <text evidence="3">The sequence shown here is derived from an EMBL/GenBank/DDBJ whole genome shotgun (WGS) entry which is preliminary data.</text>
</comment>
<evidence type="ECO:0000313" key="4">
    <source>
        <dbReference type="Proteomes" id="UP001600165"/>
    </source>
</evidence>
<dbReference type="Pfam" id="PF00403">
    <property type="entry name" value="HMA"/>
    <property type="match status" value="1"/>
</dbReference>
<dbReference type="RefSeq" id="WP_377967332.1">
    <property type="nucleotide sequence ID" value="NZ_JBHZOL010000098.1"/>
</dbReference>
<protein>
    <submittedName>
        <fullName evidence="3">Heavy-metal-associated domain-containing protein</fullName>
    </submittedName>
</protein>
<keyword evidence="1" id="KW-0732">Signal</keyword>
<dbReference type="EMBL" id="JBHZOL010000098">
    <property type="protein sequence ID" value="MFE4108021.1"/>
    <property type="molecule type" value="Genomic_DNA"/>
</dbReference>
<dbReference type="InterPro" id="IPR036163">
    <property type="entry name" value="HMA_dom_sf"/>
</dbReference>
<feature type="signal peptide" evidence="1">
    <location>
        <begin position="1"/>
        <end position="26"/>
    </location>
</feature>